<dbReference type="InterPro" id="IPR028275">
    <property type="entry name" value="CLU_N"/>
</dbReference>
<reference evidence="3 4" key="2">
    <citation type="submission" date="2018-11" db="EMBL/GenBank/DDBJ databases">
        <authorList>
            <consortium name="Pathogen Informatics"/>
        </authorList>
    </citation>
    <scope>NUCLEOTIDE SEQUENCE [LARGE SCALE GENOMIC DNA]</scope>
    <source>
        <strain evidence="3 4">Egypt</strain>
    </source>
</reference>
<dbReference type="InterPro" id="IPR027523">
    <property type="entry name" value="CLU_prot"/>
</dbReference>
<dbReference type="AlphaFoldDB" id="A0A183BFI4"/>
<dbReference type="OrthoDB" id="1414216at2759"/>
<evidence type="ECO:0000259" key="2">
    <source>
        <dbReference type="Pfam" id="PF15044"/>
    </source>
</evidence>
<dbReference type="WBParaSite" id="ECPE_0001801501-mRNA-1">
    <property type="protein sequence ID" value="ECPE_0001801501-mRNA-1"/>
    <property type="gene ID" value="ECPE_0001801501"/>
</dbReference>
<organism evidence="5">
    <name type="scientific">Echinostoma caproni</name>
    <dbReference type="NCBI Taxonomy" id="27848"/>
    <lineage>
        <taxon>Eukaryota</taxon>
        <taxon>Metazoa</taxon>
        <taxon>Spiralia</taxon>
        <taxon>Lophotrochozoa</taxon>
        <taxon>Platyhelminthes</taxon>
        <taxon>Trematoda</taxon>
        <taxon>Digenea</taxon>
        <taxon>Plagiorchiida</taxon>
        <taxon>Echinostomata</taxon>
        <taxon>Echinostomatoidea</taxon>
        <taxon>Echinostomatidae</taxon>
        <taxon>Echinostoma</taxon>
    </lineage>
</organism>
<accession>A0A183BFI4</accession>
<dbReference type="PANTHER" id="PTHR12601">
    <property type="entry name" value="EUKARYOTIC TRANSLATION INITIATION FACTOR 3 SUBUNIT EIF-3"/>
    <property type="match status" value="1"/>
</dbReference>
<evidence type="ECO:0000313" key="3">
    <source>
        <dbReference type="EMBL" id="VDP95352.1"/>
    </source>
</evidence>
<dbReference type="GO" id="GO:0005737">
    <property type="term" value="C:cytoplasm"/>
    <property type="evidence" value="ECO:0007669"/>
    <property type="project" value="TreeGrafter"/>
</dbReference>
<evidence type="ECO:0000313" key="5">
    <source>
        <dbReference type="WBParaSite" id="ECPE_0001801501-mRNA-1"/>
    </source>
</evidence>
<dbReference type="GO" id="GO:0003729">
    <property type="term" value="F:mRNA binding"/>
    <property type="evidence" value="ECO:0007669"/>
    <property type="project" value="TreeGrafter"/>
</dbReference>
<feature type="compositionally biased region" description="Basic and acidic residues" evidence="1">
    <location>
        <begin position="1"/>
        <end position="18"/>
    </location>
</feature>
<gene>
    <name evidence="3" type="ORF">ECPE_LOCUS17969</name>
</gene>
<evidence type="ECO:0000313" key="4">
    <source>
        <dbReference type="Proteomes" id="UP000272942"/>
    </source>
</evidence>
<reference evidence="5" key="1">
    <citation type="submission" date="2016-06" db="UniProtKB">
        <authorList>
            <consortium name="WormBaseParasite"/>
        </authorList>
    </citation>
    <scope>IDENTIFICATION</scope>
</reference>
<name>A0A183BFI4_9TREM</name>
<keyword evidence="4" id="KW-1185">Reference proteome</keyword>
<feature type="region of interest" description="Disordered" evidence="1">
    <location>
        <begin position="1"/>
        <end position="36"/>
    </location>
</feature>
<feature type="domain" description="Clustered mitochondria protein N-terminal" evidence="2">
    <location>
        <begin position="64"/>
        <end position="132"/>
    </location>
</feature>
<proteinExistence type="predicted"/>
<evidence type="ECO:0000256" key="1">
    <source>
        <dbReference type="SAM" id="MobiDB-lite"/>
    </source>
</evidence>
<dbReference type="GO" id="GO:0048312">
    <property type="term" value="P:intracellular distribution of mitochondria"/>
    <property type="evidence" value="ECO:0007669"/>
    <property type="project" value="TreeGrafter"/>
</dbReference>
<dbReference type="PANTHER" id="PTHR12601:SF6">
    <property type="entry name" value="CLUSTERED MITOCHONDRIA PROTEIN HOMOLOG"/>
    <property type="match status" value="1"/>
</dbReference>
<sequence length="223" mass="25168">MLENPEDCKSNVKDDLKGSDSIIKNTENGEKTEGELMEDAPYTIKVIPSHAEPFELQVSSFELVQEIHRVLMDREETCSCTCFSLTLNGQTLDMFAELKAVEGLSDGAEIRVVEERYSVREAKNHVKHVHDLLYSIEPYDAYAGREQMSLCFVNVITGDLVEFDKAVLFSLVPEGVLRDALSILANDGVELLTDVLTLESVQLPMWRRCFPTEERTQCKYPGL</sequence>
<protein>
    <submittedName>
        <fullName evidence="5">CLU_N domain-containing protein</fullName>
    </submittedName>
</protein>
<dbReference type="Pfam" id="PF15044">
    <property type="entry name" value="CLU_N"/>
    <property type="match status" value="1"/>
</dbReference>
<dbReference type="EMBL" id="UZAN01073274">
    <property type="protein sequence ID" value="VDP95352.1"/>
    <property type="molecule type" value="Genomic_DNA"/>
</dbReference>
<dbReference type="Proteomes" id="UP000272942">
    <property type="component" value="Unassembled WGS sequence"/>
</dbReference>